<evidence type="ECO:0000259" key="5">
    <source>
        <dbReference type="Pfam" id="PF24142"/>
    </source>
</evidence>
<keyword evidence="1" id="KW-0472">Membrane</keyword>
<dbReference type="KEGG" id="dpp:DICPUDRAFT_32742"/>
<dbReference type="InterPro" id="IPR013783">
    <property type="entry name" value="Ig-like_fold"/>
</dbReference>
<dbReference type="Proteomes" id="UP000001064">
    <property type="component" value="Unassembled WGS sequence"/>
</dbReference>
<dbReference type="RefSeq" id="XP_003287599.1">
    <property type="nucleotide sequence ID" value="XM_003287551.1"/>
</dbReference>
<dbReference type="Gene3D" id="2.60.40.10">
    <property type="entry name" value="Immunoglobulins"/>
    <property type="match status" value="1"/>
</dbReference>
<dbReference type="Pfam" id="PF24141">
    <property type="entry name" value="LRR_ComC"/>
    <property type="match status" value="1"/>
</dbReference>
<evidence type="ECO:0000259" key="3">
    <source>
        <dbReference type="Pfam" id="PF22933"/>
    </source>
</evidence>
<dbReference type="GeneID" id="10500636"/>
<proteinExistence type="predicted"/>
<dbReference type="InterPro" id="IPR002909">
    <property type="entry name" value="IPT_dom"/>
</dbReference>
<sequence length="763" mass="84312">MVVFGNIETPTQKITLAPSFLDTKITIQQTKNFNIDGLFPFNANENSKIEMVRSNINSVQPLSQFSPLRNVVVRESIISPLLGTYQGDFDSLDFSNNQLNSEVGPSWCSTNLIVTNNQLTGSIPSCFKCYFNDTDNTNLPMMKQRFSGNQFTNFDTNEECTTFAPRPTIDGSTISITGNDIGLNPSNWYIEGVQCKSVITQPGKLYICGDLNNILDGRDFYSIRFRHPGNKTITFPIKQAAPIITSVEFGRPVVIVGQYFSSYNGYVDQVIKLDDANCVVSATEFNKTSCVATQTSSADKIPLEITVNKTLTTKILVSKNSLNNKQCPNGCINVPNGLCDMSTGYCMCQSNGKYQDCNTHVISSIDPSNTNGGEATFYGDFKNEHKGLTITIGDKQCSPITLTTSTVIKCEAPPGKGIQNVIMVQNDLTFVGSKMYKYKEIVASCPNNCTNQNQGTCNTVTGLCECINNYQSYDCSVKPNEGGETGNNGETIIDNETGSTNLTNSQTRFQIYFDLLKEVNVLGDTVKTHVLKDKWVLNNTDIKSNIFTFKQQLNGTNCSIISIIEEIQETNGKEFTFANTTFGLSKGSIKFTISINNYPYQSTLNSLVLDFVSTVDQLKSAECNERDTEIDTTHFNDISTFNYIKISRNNQALTGRFINKLISDGRPTFYSTSVNNDTSTPSSVILSLNLPHCDSCVIDPDFSLIVSPDFKECKSSRKWFIPVVVTVPIVGVACLIVIIAFLYRKSTTVKVIIKAAKLKKINK</sequence>
<evidence type="ECO:0000313" key="7">
    <source>
        <dbReference type="EMBL" id="EGC35868.1"/>
    </source>
</evidence>
<dbReference type="PANTHER" id="PTHR24032:SF18">
    <property type="entry name" value="EGF-LIKE DOMAIN-CONTAINING PROTEIN"/>
    <property type="match status" value="1"/>
</dbReference>
<dbReference type="Pfam" id="PF22933">
    <property type="entry name" value="ComC_SSD"/>
    <property type="match status" value="1"/>
</dbReference>
<feature type="domain" description="IPT/TIG" evidence="2">
    <location>
        <begin position="361"/>
        <end position="431"/>
    </location>
</feature>
<feature type="domain" description="EGF-like" evidence="4">
    <location>
        <begin position="5"/>
        <end position="119"/>
    </location>
</feature>
<accession>F0ZJL6</accession>
<dbReference type="InterPro" id="IPR057013">
    <property type="entry name" value="LRR_ComC"/>
</dbReference>
<dbReference type="InterPro" id="IPR054484">
    <property type="entry name" value="ComC_SSD"/>
</dbReference>
<keyword evidence="8" id="KW-1185">Reference proteome</keyword>
<dbReference type="eggNOG" id="ENOG502SQ9A">
    <property type="taxonomic scope" value="Eukaryota"/>
</dbReference>
<dbReference type="InterPro" id="IPR057015">
    <property type="entry name" value="B-sand_ComC_2nd"/>
</dbReference>
<dbReference type="Pfam" id="PF01833">
    <property type="entry name" value="TIG"/>
    <property type="match status" value="1"/>
</dbReference>
<dbReference type="OrthoDB" id="26095at2759"/>
<organism evidence="7 8">
    <name type="scientific">Dictyostelium purpureum</name>
    <name type="common">Slime mold</name>
    <dbReference type="NCBI Taxonomy" id="5786"/>
    <lineage>
        <taxon>Eukaryota</taxon>
        <taxon>Amoebozoa</taxon>
        <taxon>Evosea</taxon>
        <taxon>Eumycetozoa</taxon>
        <taxon>Dictyostelia</taxon>
        <taxon>Dictyosteliales</taxon>
        <taxon>Dictyosteliaceae</taxon>
        <taxon>Dictyostelium</taxon>
    </lineage>
</organism>
<dbReference type="VEuPathDB" id="AmoebaDB:DICPUDRAFT_32742"/>
<evidence type="ECO:0000259" key="4">
    <source>
        <dbReference type="Pfam" id="PF24141"/>
    </source>
</evidence>
<keyword evidence="1" id="KW-1133">Transmembrane helix</keyword>
<evidence type="ECO:0000259" key="6">
    <source>
        <dbReference type="Pfam" id="PF24143"/>
    </source>
</evidence>
<feature type="domain" description="EGF-like" evidence="6">
    <location>
        <begin position="242"/>
        <end position="320"/>
    </location>
</feature>
<protein>
    <submittedName>
        <fullName evidence="7">Uncharacterized protein</fullName>
    </submittedName>
</protein>
<dbReference type="Pfam" id="PF24142">
    <property type="entry name" value="Beta-sand_ComC_1st"/>
    <property type="match status" value="1"/>
</dbReference>
<evidence type="ECO:0000256" key="1">
    <source>
        <dbReference type="SAM" id="Phobius"/>
    </source>
</evidence>
<gene>
    <name evidence="7" type="ORF">DICPUDRAFT_32742</name>
</gene>
<dbReference type="AlphaFoldDB" id="F0ZJL6"/>
<name>F0ZJL6_DICPU</name>
<dbReference type="OMA" id="SAECNER"/>
<dbReference type="PANTHER" id="PTHR24032">
    <property type="entry name" value="EGF-LIKE DOMAIN-CONTAINING PROTEIN-RELATED-RELATED"/>
    <property type="match status" value="1"/>
</dbReference>
<dbReference type="InterPro" id="IPR057014">
    <property type="entry name" value="B-sand_ComC_1st"/>
</dbReference>
<evidence type="ECO:0000259" key="2">
    <source>
        <dbReference type="Pfam" id="PF01833"/>
    </source>
</evidence>
<feature type="domain" description="ComC supersandwich" evidence="3">
    <location>
        <begin position="490"/>
        <end position="705"/>
    </location>
</feature>
<reference evidence="8" key="1">
    <citation type="journal article" date="2011" name="Genome Biol.">
        <title>Comparative genomics of the social amoebae Dictyostelium discoideum and Dictyostelium purpureum.</title>
        <authorList>
            <consortium name="US DOE Joint Genome Institute (JGI-PGF)"/>
            <person name="Sucgang R."/>
            <person name="Kuo A."/>
            <person name="Tian X."/>
            <person name="Salerno W."/>
            <person name="Parikh A."/>
            <person name="Feasley C.L."/>
            <person name="Dalin E."/>
            <person name="Tu H."/>
            <person name="Huang E."/>
            <person name="Barry K."/>
            <person name="Lindquist E."/>
            <person name="Shapiro H."/>
            <person name="Bruce D."/>
            <person name="Schmutz J."/>
            <person name="Salamov A."/>
            <person name="Fey P."/>
            <person name="Gaudet P."/>
            <person name="Anjard C."/>
            <person name="Babu M.M."/>
            <person name="Basu S."/>
            <person name="Bushmanova Y."/>
            <person name="van der Wel H."/>
            <person name="Katoh-Kurasawa M."/>
            <person name="Dinh C."/>
            <person name="Coutinho P.M."/>
            <person name="Saito T."/>
            <person name="Elias M."/>
            <person name="Schaap P."/>
            <person name="Kay R.R."/>
            <person name="Henrissat B."/>
            <person name="Eichinger L."/>
            <person name="Rivero F."/>
            <person name="Putnam N.H."/>
            <person name="West C.M."/>
            <person name="Loomis W.F."/>
            <person name="Chisholm R.L."/>
            <person name="Shaulsky G."/>
            <person name="Strassmann J.E."/>
            <person name="Queller D.C."/>
            <person name="Kuspa A."/>
            <person name="Grigoriev I.V."/>
        </authorList>
    </citation>
    <scope>NUCLEOTIDE SEQUENCE [LARGE SCALE GENOMIC DNA]</scope>
    <source>
        <strain evidence="8">QSDP1</strain>
    </source>
</reference>
<dbReference type="Pfam" id="PF24143">
    <property type="entry name" value="Beta-sand_ComC_2nd"/>
    <property type="match status" value="1"/>
</dbReference>
<dbReference type="EMBL" id="GL871044">
    <property type="protein sequence ID" value="EGC35868.1"/>
    <property type="molecule type" value="Genomic_DNA"/>
</dbReference>
<keyword evidence="1" id="KW-0812">Transmembrane</keyword>
<dbReference type="InParanoid" id="F0ZJL6"/>
<dbReference type="InterPro" id="IPR053331">
    <property type="entry name" value="EGF-like_comC"/>
</dbReference>
<dbReference type="FunCoup" id="F0ZJL6">
    <property type="interactions" value="937"/>
</dbReference>
<feature type="transmembrane region" description="Helical" evidence="1">
    <location>
        <begin position="719"/>
        <end position="743"/>
    </location>
</feature>
<evidence type="ECO:0000313" key="8">
    <source>
        <dbReference type="Proteomes" id="UP000001064"/>
    </source>
</evidence>
<feature type="domain" description="EGF-like" evidence="5">
    <location>
        <begin position="160"/>
        <end position="235"/>
    </location>
</feature>